<keyword evidence="2 4" id="KW-0238">DNA-binding</keyword>
<comment type="caution">
    <text evidence="6">The sequence shown here is derived from an EMBL/GenBank/DDBJ whole genome shotgun (WGS) entry which is preliminary data.</text>
</comment>
<organism evidence="6 7">
    <name type="scientific">Brochothrix campestris FSL F6-1037</name>
    <dbReference type="NCBI Taxonomy" id="1265861"/>
    <lineage>
        <taxon>Bacteria</taxon>
        <taxon>Bacillati</taxon>
        <taxon>Bacillota</taxon>
        <taxon>Bacilli</taxon>
        <taxon>Bacillales</taxon>
        <taxon>Listeriaceae</taxon>
        <taxon>Brochothrix</taxon>
    </lineage>
</organism>
<feature type="DNA-binding region" description="H-T-H motif" evidence="4">
    <location>
        <begin position="29"/>
        <end position="48"/>
    </location>
</feature>
<dbReference type="InterPro" id="IPR009057">
    <property type="entry name" value="Homeodomain-like_sf"/>
</dbReference>
<accession>W7CR21</accession>
<evidence type="ECO:0000313" key="6">
    <source>
        <dbReference type="EMBL" id="EUJ39080.1"/>
    </source>
</evidence>
<evidence type="ECO:0000256" key="4">
    <source>
        <dbReference type="PROSITE-ProRule" id="PRU00335"/>
    </source>
</evidence>
<dbReference type="InterPro" id="IPR054156">
    <property type="entry name" value="YxaF_TetR_C"/>
</dbReference>
<dbReference type="Pfam" id="PF00440">
    <property type="entry name" value="TetR_N"/>
    <property type="match status" value="1"/>
</dbReference>
<protein>
    <submittedName>
        <fullName evidence="6">Transcriptional regulator</fullName>
    </submittedName>
</protein>
<evidence type="ECO:0000256" key="2">
    <source>
        <dbReference type="ARBA" id="ARBA00023125"/>
    </source>
</evidence>
<proteinExistence type="predicted"/>
<dbReference type="Proteomes" id="UP000019243">
    <property type="component" value="Unassembled WGS sequence"/>
</dbReference>
<dbReference type="STRING" id="1265861.BCAMP_08005"/>
<dbReference type="SUPFAM" id="SSF46689">
    <property type="entry name" value="Homeodomain-like"/>
    <property type="match status" value="1"/>
</dbReference>
<dbReference type="PANTHER" id="PTHR47506">
    <property type="entry name" value="TRANSCRIPTIONAL REGULATORY PROTEIN"/>
    <property type="match status" value="1"/>
</dbReference>
<evidence type="ECO:0000256" key="1">
    <source>
        <dbReference type="ARBA" id="ARBA00023015"/>
    </source>
</evidence>
<evidence type="ECO:0000259" key="5">
    <source>
        <dbReference type="PROSITE" id="PS50977"/>
    </source>
</evidence>
<dbReference type="PANTHER" id="PTHR47506:SF3">
    <property type="entry name" value="HTH-TYPE TRANSCRIPTIONAL REGULATOR LMRA"/>
    <property type="match status" value="1"/>
</dbReference>
<dbReference type="InterPro" id="IPR001647">
    <property type="entry name" value="HTH_TetR"/>
</dbReference>
<reference evidence="6 7" key="1">
    <citation type="submission" date="2012-12" db="EMBL/GenBank/DDBJ databases">
        <title>Novel taxa of Listeriaceae from agricultural environments in the United States.</title>
        <authorList>
            <person name="den Bakker H.C."/>
            <person name="Allred A."/>
            <person name="Warchocki S."/>
            <person name="Wright E.M."/>
            <person name="Burrell A."/>
            <person name="Nightingale K.K."/>
            <person name="Kephart D."/>
            <person name="Wiedmann M."/>
        </authorList>
    </citation>
    <scope>NUCLEOTIDE SEQUENCE [LARGE SCALE GENOMIC DNA]</scope>
    <source>
        <strain evidence="6 7">FSL F6-1037</strain>
    </source>
</reference>
<dbReference type="PROSITE" id="PS50977">
    <property type="entry name" value="HTH_TETR_2"/>
    <property type="match status" value="1"/>
</dbReference>
<evidence type="ECO:0000256" key="3">
    <source>
        <dbReference type="ARBA" id="ARBA00023163"/>
    </source>
</evidence>
<keyword evidence="7" id="KW-1185">Reference proteome</keyword>
<name>W7CR21_9LIST</name>
<dbReference type="RefSeq" id="WP_035314827.1">
    <property type="nucleotide sequence ID" value="NZ_AODH01000031.1"/>
</dbReference>
<dbReference type="PRINTS" id="PR00455">
    <property type="entry name" value="HTHTETR"/>
</dbReference>
<dbReference type="AlphaFoldDB" id="W7CR21"/>
<dbReference type="PATRIC" id="fig|1265861.3.peg.1572"/>
<dbReference type="GO" id="GO:0003677">
    <property type="term" value="F:DNA binding"/>
    <property type="evidence" value="ECO:0007669"/>
    <property type="project" value="UniProtKB-UniRule"/>
</dbReference>
<keyword evidence="1" id="KW-0805">Transcription regulation</keyword>
<evidence type="ECO:0000313" key="7">
    <source>
        <dbReference type="Proteomes" id="UP000019243"/>
    </source>
</evidence>
<dbReference type="EMBL" id="AODH01000031">
    <property type="protein sequence ID" value="EUJ39080.1"/>
    <property type="molecule type" value="Genomic_DNA"/>
</dbReference>
<dbReference type="Pfam" id="PF21993">
    <property type="entry name" value="TetR_C_13_2"/>
    <property type="match status" value="1"/>
</dbReference>
<gene>
    <name evidence="6" type="ORF">BCAMP_08005</name>
</gene>
<feature type="domain" description="HTH tetR-type" evidence="5">
    <location>
        <begin position="6"/>
        <end position="66"/>
    </location>
</feature>
<keyword evidence="3" id="KW-0804">Transcription</keyword>
<dbReference type="SUPFAM" id="SSF48498">
    <property type="entry name" value="Tetracyclin repressor-like, C-terminal domain"/>
    <property type="match status" value="1"/>
</dbReference>
<dbReference type="Gene3D" id="1.10.357.10">
    <property type="entry name" value="Tetracycline Repressor, domain 2"/>
    <property type="match status" value="1"/>
</dbReference>
<dbReference type="InterPro" id="IPR036271">
    <property type="entry name" value="Tet_transcr_reg_TetR-rel_C_sf"/>
</dbReference>
<dbReference type="OrthoDB" id="9810250at2"/>
<sequence length="196" mass="21692">MKSDQGQAKERILAAAMRLFHFRGYHATGLSQILAESKAPKGSLYYHFPGGKEQLAIEAIQQSTSIITAAMIADLAKFDDIIESFNFHIMSIATKFTDFDSNTDFSTIPFGLIASETALVNENIRKTCEVTYQIIEDVYIHRFLQAGYSQAEAEMLSATFNALVEGAVTLSVTLKSNAPLLNIKNVVPLLLHKKEK</sequence>